<feature type="transmembrane region" description="Helical" evidence="1">
    <location>
        <begin position="157"/>
        <end position="173"/>
    </location>
</feature>
<dbReference type="Pfam" id="PF09548">
    <property type="entry name" value="Spore_III_AB"/>
    <property type="match status" value="1"/>
</dbReference>
<dbReference type="AlphaFoldDB" id="A0A1M5LJK6"/>
<dbReference type="InterPro" id="IPR014198">
    <property type="entry name" value="Spore_III_AB"/>
</dbReference>
<accession>A0A1M5LJK6</accession>
<keyword evidence="1" id="KW-1133">Transmembrane helix</keyword>
<dbReference type="STRING" id="1123382.SAMN02745221_00679"/>
<dbReference type="EMBL" id="FQWY01000008">
    <property type="protein sequence ID" value="SHG65334.1"/>
    <property type="molecule type" value="Genomic_DNA"/>
</dbReference>
<name>A0A1M5LJK6_9FIRM</name>
<feature type="transmembrane region" description="Helical" evidence="1">
    <location>
        <begin position="6"/>
        <end position="28"/>
    </location>
</feature>
<gene>
    <name evidence="2" type="ORF">SAMN02745221_00679</name>
</gene>
<proteinExistence type="predicted"/>
<dbReference type="PIRSF" id="PIRSF021435">
    <property type="entry name" value="SpoIIIAB"/>
    <property type="match status" value="1"/>
</dbReference>
<reference evidence="3" key="1">
    <citation type="submission" date="2016-11" db="EMBL/GenBank/DDBJ databases">
        <authorList>
            <person name="Varghese N."/>
            <person name="Submissions S."/>
        </authorList>
    </citation>
    <scope>NUCLEOTIDE SEQUENCE [LARGE SCALE GENOMIC DNA]</scope>
    <source>
        <strain evidence="3">DSM 11003</strain>
    </source>
</reference>
<keyword evidence="3" id="KW-1185">Reference proteome</keyword>
<protein>
    <submittedName>
        <fullName evidence="2">Stage III sporulation protein AB</fullName>
    </submittedName>
</protein>
<evidence type="ECO:0000313" key="2">
    <source>
        <dbReference type="EMBL" id="SHG65334.1"/>
    </source>
</evidence>
<organism evidence="2 3">
    <name type="scientific">Thermosyntropha lipolytica DSM 11003</name>
    <dbReference type="NCBI Taxonomy" id="1123382"/>
    <lineage>
        <taxon>Bacteria</taxon>
        <taxon>Bacillati</taxon>
        <taxon>Bacillota</taxon>
        <taxon>Clostridia</taxon>
        <taxon>Eubacteriales</taxon>
        <taxon>Syntrophomonadaceae</taxon>
        <taxon>Thermosyntropha</taxon>
    </lineage>
</organism>
<dbReference type="RefSeq" id="WP_073090014.1">
    <property type="nucleotide sequence ID" value="NZ_FQWY01000008.1"/>
</dbReference>
<dbReference type="OrthoDB" id="1957909at2"/>
<evidence type="ECO:0000256" key="1">
    <source>
        <dbReference type="SAM" id="Phobius"/>
    </source>
</evidence>
<sequence>MGWLKAAGIVLVIAGSGLWGLMGARRLAQRVEELKNLRLALNFLEKEITYMHTPLSSAFKKTAYFCAPPLSCFFLACSERLDKKAGVTAAEAWMTGLKELQKISSLKPEDIELLKTVAMQIGMSDTYEQHKFLALLQEELKIIEQKAREEAQTGGKLWSYGGFILGALLVLLFI</sequence>
<keyword evidence="1" id="KW-0812">Transmembrane</keyword>
<keyword evidence="1" id="KW-0472">Membrane</keyword>
<evidence type="ECO:0000313" key="3">
    <source>
        <dbReference type="Proteomes" id="UP000242329"/>
    </source>
</evidence>
<dbReference type="Proteomes" id="UP000242329">
    <property type="component" value="Unassembled WGS sequence"/>
</dbReference>